<dbReference type="EnsemblMetazoa" id="tetur06g01130.1">
    <property type="protein sequence ID" value="tetur06g01130.1"/>
    <property type="gene ID" value="tetur06g01130"/>
</dbReference>
<reference evidence="1" key="2">
    <citation type="submission" date="2015-06" db="UniProtKB">
        <authorList>
            <consortium name="EnsemblMetazoa"/>
        </authorList>
    </citation>
    <scope>IDENTIFICATION</scope>
</reference>
<sequence>MRRSCNRQAHPFEPLCFIKSTLLCQIINSMFSPLHSFPQSEVHLLLETITSSE</sequence>
<proteinExistence type="predicted"/>
<organism evidence="1 2">
    <name type="scientific">Tetranychus urticae</name>
    <name type="common">Two-spotted spider mite</name>
    <dbReference type="NCBI Taxonomy" id="32264"/>
    <lineage>
        <taxon>Eukaryota</taxon>
        <taxon>Metazoa</taxon>
        <taxon>Ecdysozoa</taxon>
        <taxon>Arthropoda</taxon>
        <taxon>Chelicerata</taxon>
        <taxon>Arachnida</taxon>
        <taxon>Acari</taxon>
        <taxon>Acariformes</taxon>
        <taxon>Trombidiformes</taxon>
        <taxon>Prostigmata</taxon>
        <taxon>Eleutherengona</taxon>
        <taxon>Raphignathae</taxon>
        <taxon>Tetranychoidea</taxon>
        <taxon>Tetranychidae</taxon>
        <taxon>Tetranychus</taxon>
    </lineage>
</organism>
<dbReference type="HOGENOM" id="CLU_3071274_0_0_1"/>
<dbReference type="EMBL" id="CAEY01001792">
    <property type="status" value="NOT_ANNOTATED_CDS"/>
    <property type="molecule type" value="Genomic_DNA"/>
</dbReference>
<reference evidence="2" key="1">
    <citation type="submission" date="2011-08" db="EMBL/GenBank/DDBJ databases">
        <authorList>
            <person name="Rombauts S."/>
        </authorList>
    </citation>
    <scope>NUCLEOTIDE SEQUENCE</scope>
    <source>
        <strain evidence="2">London</strain>
    </source>
</reference>
<name>T1K6N5_TETUR</name>
<keyword evidence="2" id="KW-1185">Reference proteome</keyword>
<protein>
    <submittedName>
        <fullName evidence="1">Uncharacterized protein</fullName>
    </submittedName>
</protein>
<evidence type="ECO:0000313" key="1">
    <source>
        <dbReference type="EnsemblMetazoa" id="tetur06g01130.1"/>
    </source>
</evidence>
<evidence type="ECO:0000313" key="2">
    <source>
        <dbReference type="Proteomes" id="UP000015104"/>
    </source>
</evidence>
<accession>T1K6N5</accession>
<dbReference type="Proteomes" id="UP000015104">
    <property type="component" value="Unassembled WGS sequence"/>
</dbReference>
<dbReference type="AlphaFoldDB" id="T1K6N5"/>